<reference evidence="1 2" key="1">
    <citation type="journal article" date="2021" name="Sci. Rep.">
        <title>The distribution of antibiotic resistance genes in chicken gut microbiota commensals.</title>
        <authorList>
            <person name="Juricova H."/>
            <person name="Matiasovicova J."/>
            <person name="Kubasova T."/>
            <person name="Cejkova D."/>
            <person name="Rychlik I."/>
        </authorList>
    </citation>
    <scope>NUCLEOTIDE SEQUENCE [LARGE SCALE GENOMIC DNA]</scope>
    <source>
        <strain evidence="1 2">An425</strain>
    </source>
</reference>
<comment type="caution">
    <text evidence="1">The sequence shown here is derived from an EMBL/GenBank/DDBJ whole genome shotgun (WGS) entry which is preliminary data.</text>
</comment>
<name>A0ABS2G6P9_FUSMR</name>
<dbReference type="EMBL" id="JACJLT010000242">
    <property type="protein sequence ID" value="MBM6876248.1"/>
    <property type="molecule type" value="Genomic_DNA"/>
</dbReference>
<organism evidence="1 2">
    <name type="scientific">Fusobacterium mortiferum</name>
    <dbReference type="NCBI Taxonomy" id="850"/>
    <lineage>
        <taxon>Bacteria</taxon>
        <taxon>Fusobacteriati</taxon>
        <taxon>Fusobacteriota</taxon>
        <taxon>Fusobacteriia</taxon>
        <taxon>Fusobacteriales</taxon>
        <taxon>Fusobacteriaceae</taxon>
        <taxon>Fusobacterium</taxon>
    </lineage>
</organism>
<gene>
    <name evidence="1" type="ORF">H6A04_11475</name>
</gene>
<dbReference type="Proteomes" id="UP000728968">
    <property type="component" value="Unassembled WGS sequence"/>
</dbReference>
<evidence type="ECO:0000313" key="2">
    <source>
        <dbReference type="Proteomes" id="UP000728968"/>
    </source>
</evidence>
<protein>
    <submittedName>
        <fullName evidence="1">Uncharacterized protein</fullName>
    </submittedName>
</protein>
<sequence length="58" mass="6816">TIKGNDEDIINYLLKENGNFQEELHENMILVNGGKYIPNFFMKKRNVFDLYVGKYSVT</sequence>
<keyword evidence="2" id="KW-1185">Reference proteome</keyword>
<evidence type="ECO:0000313" key="1">
    <source>
        <dbReference type="EMBL" id="MBM6876248.1"/>
    </source>
</evidence>
<feature type="non-terminal residue" evidence="1">
    <location>
        <position position="1"/>
    </location>
</feature>
<proteinExistence type="predicted"/>
<accession>A0ABS2G6P9</accession>